<accession>A0A1G9QLA4</accession>
<evidence type="ECO:0000256" key="1">
    <source>
        <dbReference type="SAM" id="SignalP"/>
    </source>
</evidence>
<dbReference type="Pfam" id="PF01497">
    <property type="entry name" value="Peripla_BP_2"/>
    <property type="match status" value="1"/>
</dbReference>
<organism evidence="3 4">
    <name type="scientific">Maricaulis salignorans</name>
    <dbReference type="NCBI Taxonomy" id="144026"/>
    <lineage>
        <taxon>Bacteria</taxon>
        <taxon>Pseudomonadati</taxon>
        <taxon>Pseudomonadota</taxon>
        <taxon>Alphaproteobacteria</taxon>
        <taxon>Maricaulales</taxon>
        <taxon>Maricaulaceae</taxon>
        <taxon>Maricaulis</taxon>
    </lineage>
</organism>
<dbReference type="AlphaFoldDB" id="A0A1G9QLA4"/>
<feature type="chain" id="PRO_5011736086" evidence="1">
    <location>
        <begin position="27"/>
        <end position="289"/>
    </location>
</feature>
<name>A0A1G9QLA4_9PROT</name>
<evidence type="ECO:0000259" key="2">
    <source>
        <dbReference type="PROSITE" id="PS50983"/>
    </source>
</evidence>
<dbReference type="InterPro" id="IPR002491">
    <property type="entry name" value="ABC_transptr_periplasmic_BD"/>
</dbReference>
<reference evidence="3 4" key="1">
    <citation type="submission" date="2016-10" db="EMBL/GenBank/DDBJ databases">
        <authorList>
            <person name="de Groot N.N."/>
        </authorList>
    </citation>
    <scope>NUCLEOTIDE SEQUENCE [LARGE SCALE GENOMIC DNA]</scope>
    <source>
        <strain evidence="3 4">DSM 16077</strain>
    </source>
</reference>
<sequence>MAITRPAVLCISACVFAMASASWAPAQEMTPPQGGVVSASLCADAYVLALEPVAGIQALSWQVDQPISAAPEWARQLPRAWPDAERLFALDPALVVFGAGEGGRASAMLERSGYQGFELEWAEDFDGVRVNLLALGAALGRELEAAAAVEALDERLAELRQRSARRGAVPGVAYLSASGGSAGAGTYVDAAITAAGGRNTVAESGVAGWGRSDPELALTLEADIILTSYFTDGFAGTLSRATRHAAYRRLLGSAGRVDIASADWPCAGPRLIDAAEAIADALDEWAQRS</sequence>
<evidence type="ECO:0000313" key="3">
    <source>
        <dbReference type="EMBL" id="SDM11782.1"/>
    </source>
</evidence>
<dbReference type="Gene3D" id="3.40.50.1980">
    <property type="entry name" value="Nitrogenase molybdenum iron protein domain"/>
    <property type="match status" value="2"/>
</dbReference>
<feature type="domain" description="Fe/B12 periplasmic-binding" evidence="2">
    <location>
        <begin position="35"/>
        <end position="289"/>
    </location>
</feature>
<dbReference type="InterPro" id="IPR050902">
    <property type="entry name" value="ABC_Transporter_SBP"/>
</dbReference>
<dbReference type="STRING" id="144026.SAMN04488568_10571"/>
<dbReference type="EMBL" id="FNHG01000005">
    <property type="protein sequence ID" value="SDM11782.1"/>
    <property type="molecule type" value="Genomic_DNA"/>
</dbReference>
<evidence type="ECO:0000313" key="4">
    <source>
        <dbReference type="Proteomes" id="UP000199759"/>
    </source>
</evidence>
<dbReference type="PANTHER" id="PTHR30535:SF34">
    <property type="entry name" value="MOLYBDATE-BINDING PROTEIN MOLA"/>
    <property type="match status" value="1"/>
</dbReference>
<feature type="signal peptide" evidence="1">
    <location>
        <begin position="1"/>
        <end position="26"/>
    </location>
</feature>
<proteinExistence type="predicted"/>
<dbReference type="PROSITE" id="PS50983">
    <property type="entry name" value="FE_B12_PBP"/>
    <property type="match status" value="1"/>
</dbReference>
<protein>
    <submittedName>
        <fullName evidence="3">Iron complex transport system substrate-binding protein</fullName>
    </submittedName>
</protein>
<dbReference type="SUPFAM" id="SSF53807">
    <property type="entry name" value="Helical backbone' metal receptor"/>
    <property type="match status" value="1"/>
</dbReference>
<keyword evidence="1" id="KW-0732">Signal</keyword>
<dbReference type="PANTHER" id="PTHR30535">
    <property type="entry name" value="VITAMIN B12-BINDING PROTEIN"/>
    <property type="match status" value="1"/>
</dbReference>
<gene>
    <name evidence="3" type="ORF">SAMN04488568_10571</name>
</gene>
<keyword evidence="4" id="KW-1185">Reference proteome</keyword>
<dbReference type="Proteomes" id="UP000199759">
    <property type="component" value="Unassembled WGS sequence"/>
</dbReference>